<dbReference type="PROSITE" id="PS50848">
    <property type="entry name" value="START"/>
    <property type="match status" value="1"/>
</dbReference>
<feature type="transmembrane region" description="Helical" evidence="2">
    <location>
        <begin position="735"/>
        <end position="754"/>
    </location>
</feature>
<dbReference type="Proteomes" id="UP000717515">
    <property type="component" value="Unassembled WGS sequence"/>
</dbReference>
<feature type="transmembrane region" description="Helical" evidence="2">
    <location>
        <begin position="537"/>
        <end position="556"/>
    </location>
</feature>
<protein>
    <recommendedName>
        <fullName evidence="3">START domain-containing protein</fullName>
    </recommendedName>
</protein>
<feature type="compositionally biased region" description="Polar residues" evidence="1">
    <location>
        <begin position="864"/>
        <end position="875"/>
    </location>
</feature>
<keyword evidence="2" id="KW-1133">Transmembrane helix</keyword>
<feature type="transmembrane region" description="Helical" evidence="2">
    <location>
        <begin position="651"/>
        <end position="669"/>
    </location>
</feature>
<dbReference type="GO" id="GO:0008289">
    <property type="term" value="F:lipid binding"/>
    <property type="evidence" value="ECO:0007669"/>
    <property type="project" value="InterPro"/>
</dbReference>
<gene>
    <name evidence="4" type="ORF">KVV02_001928</name>
</gene>
<feature type="transmembrane region" description="Helical" evidence="2">
    <location>
        <begin position="689"/>
        <end position="714"/>
    </location>
</feature>
<dbReference type="EMBL" id="JAIFTL010000011">
    <property type="protein sequence ID" value="KAG9326978.1"/>
    <property type="molecule type" value="Genomic_DNA"/>
</dbReference>
<name>A0A9P8CZT5_MORAP</name>
<dbReference type="AlphaFoldDB" id="A0A9P8CZT5"/>
<dbReference type="Pfam" id="PF01852">
    <property type="entry name" value="START"/>
    <property type="match status" value="2"/>
</dbReference>
<dbReference type="PANTHER" id="PTHR12459:SF15">
    <property type="entry name" value="TRANSMEMBRANE PROTEIN 135"/>
    <property type="match status" value="1"/>
</dbReference>
<sequence length="875" mass="97359">MLSDQQFQDCLAELTTPKVEDWELFLESHGFRIYRKNLPNTALYEYKALGHYPDVPSKLLADVFTDLEYRKTWDKNMVGFKRLDHGVIHYTTKFPWPLSPREYFYELTVHEPKENHFCVSSQTVGKTRAADGTLQNLYSTNNYKSMVTLVPSSMTSSPSSSTLLSVPGTSGAAASTLSLPTPGSHKVFKLPAVNKSVRVEEYRQDVVMVPSEDGKGCYVWFGYFDDPKGHIPSSIVNWATKSGIPGFLKGIQEACLSRAATQRRTSSSSSPTRDRPSTPDSAHGPAHSAANGSLSTPSVHNDPSQDSHAPSSPKNQAPGTPASAKDTRPRAKTRARPLVSSELVRAFRVCIRAYGVGYVFATAPKLVKTLIAFITNPRKATPNGHNPLAAFVRALLTVLKDGTSSRRDGMSMLLMISLGGYKLLEVFLNRGMKKAILAQHIQQQEQEQRQRDGKQSETQETWTRSDVHKIELSSDLQQRITMMASFLSSAAAIVFMHRHRPQHATIDYSLFAVVRALDVFGHVAVKNQWGPSWLGSYGAVAVFVFACTEIMFSWLYEPARLPGPYAFWITRMARMDKRLLETLRGVKTNAIQFGQKNPPEVSNLLIGLCEDIGLDPRLGDFELQKRLSCQVVHQGIATSCEAHTAYRWIQGFMISTGIYLPVHLLPALLSPKAFLRRLQDNPITTITSTLLATARSSAFLASYIALIWYGICAWRSKVMPLTMRLTGRRYTSNTIDNIYGPLLGSFMCGFSVLVEKPHRRAEMALYVLPRAMYSMWSRVMSGRLSRRVEATGEALMFAVSMSVLLTGMMWKKEMVRPSMQGLLGWMLEVRKSKRRHGHTDGTSEMAMNGKGLKPAAEAKDALSSIDTTDKASNGV</sequence>
<feature type="region of interest" description="Disordered" evidence="1">
    <location>
        <begin position="258"/>
        <end position="336"/>
    </location>
</feature>
<keyword evidence="2" id="KW-0812">Transmembrane</keyword>
<dbReference type="InterPro" id="IPR023393">
    <property type="entry name" value="START-like_dom_sf"/>
</dbReference>
<proteinExistence type="predicted"/>
<organism evidence="4 5">
    <name type="scientific">Mortierella alpina</name>
    <name type="common">Oleaginous fungus</name>
    <name type="synonym">Mortierella renispora</name>
    <dbReference type="NCBI Taxonomy" id="64518"/>
    <lineage>
        <taxon>Eukaryota</taxon>
        <taxon>Fungi</taxon>
        <taxon>Fungi incertae sedis</taxon>
        <taxon>Mucoromycota</taxon>
        <taxon>Mortierellomycotina</taxon>
        <taxon>Mortierellomycetes</taxon>
        <taxon>Mortierellales</taxon>
        <taxon>Mortierellaceae</taxon>
        <taxon>Mortierella</taxon>
    </lineage>
</organism>
<feature type="region of interest" description="Disordered" evidence="1">
    <location>
        <begin position="445"/>
        <end position="464"/>
    </location>
</feature>
<feature type="region of interest" description="Disordered" evidence="1">
    <location>
        <begin position="834"/>
        <end position="875"/>
    </location>
</feature>
<feature type="compositionally biased region" description="Polar residues" evidence="1">
    <location>
        <begin position="290"/>
        <end position="318"/>
    </location>
</feature>
<evidence type="ECO:0000256" key="2">
    <source>
        <dbReference type="SAM" id="Phobius"/>
    </source>
</evidence>
<feature type="transmembrane region" description="Helical" evidence="2">
    <location>
        <begin position="790"/>
        <end position="810"/>
    </location>
</feature>
<evidence type="ECO:0000259" key="3">
    <source>
        <dbReference type="PROSITE" id="PS50848"/>
    </source>
</evidence>
<feature type="transmembrane region" description="Helical" evidence="2">
    <location>
        <begin position="480"/>
        <end position="496"/>
    </location>
</feature>
<dbReference type="InterPro" id="IPR002913">
    <property type="entry name" value="START_lipid-bd_dom"/>
</dbReference>
<evidence type="ECO:0000313" key="5">
    <source>
        <dbReference type="Proteomes" id="UP000717515"/>
    </source>
</evidence>
<dbReference type="SUPFAM" id="SSF55961">
    <property type="entry name" value="Bet v1-like"/>
    <property type="match status" value="1"/>
</dbReference>
<accession>A0A9P8CZT5</accession>
<reference evidence="4" key="1">
    <citation type="submission" date="2021-07" db="EMBL/GenBank/DDBJ databases">
        <title>Draft genome of Mortierella alpina, strain LL118, isolated from an aspen leaf litter sample.</title>
        <authorList>
            <person name="Yang S."/>
            <person name="Vinatzer B.A."/>
        </authorList>
    </citation>
    <scope>NUCLEOTIDE SEQUENCE</scope>
    <source>
        <strain evidence="4">LL118</strain>
    </source>
</reference>
<evidence type="ECO:0000313" key="4">
    <source>
        <dbReference type="EMBL" id="KAG9326978.1"/>
    </source>
</evidence>
<dbReference type="InterPro" id="IPR026749">
    <property type="entry name" value="Tmem135"/>
</dbReference>
<evidence type="ECO:0000256" key="1">
    <source>
        <dbReference type="SAM" id="MobiDB-lite"/>
    </source>
</evidence>
<dbReference type="PANTHER" id="PTHR12459">
    <property type="entry name" value="TRANSMEMBRANE PROTEIN 135-RELATED"/>
    <property type="match status" value="1"/>
</dbReference>
<comment type="caution">
    <text evidence="4">The sequence shown here is derived from an EMBL/GenBank/DDBJ whole genome shotgun (WGS) entry which is preliminary data.</text>
</comment>
<feature type="domain" description="START" evidence="3">
    <location>
        <begin position="11"/>
        <end position="260"/>
    </location>
</feature>
<dbReference type="Gene3D" id="3.30.530.20">
    <property type="match status" value="1"/>
</dbReference>
<keyword evidence="2" id="KW-0472">Membrane</keyword>
<feature type="compositionally biased region" description="Basic and acidic residues" evidence="1">
    <location>
        <begin position="446"/>
        <end position="464"/>
    </location>
</feature>